<gene>
    <name evidence="1" type="ORF">IEQ31_35660</name>
</gene>
<organism evidence="1 2">
    <name type="scientific">Microbispora bryophytorum subsp. camponoti</name>
    <dbReference type="NCBI Taxonomy" id="1677852"/>
    <lineage>
        <taxon>Bacteria</taxon>
        <taxon>Bacillati</taxon>
        <taxon>Actinomycetota</taxon>
        <taxon>Actinomycetes</taxon>
        <taxon>Streptosporangiales</taxon>
        <taxon>Streptosporangiaceae</taxon>
        <taxon>Microbispora</taxon>
    </lineage>
</organism>
<evidence type="ECO:0000313" key="2">
    <source>
        <dbReference type="Proteomes" id="UP000653231"/>
    </source>
</evidence>
<proteinExistence type="predicted"/>
<dbReference type="RefSeq" id="WP_191055569.1">
    <property type="nucleotide sequence ID" value="NZ_JACXRZ010000054.1"/>
</dbReference>
<reference evidence="1 2" key="1">
    <citation type="submission" date="2020-09" db="EMBL/GenBank/DDBJ databases">
        <title>Actinomycete isolated from the Camponotus japonicus Mayr.</title>
        <authorList>
            <person name="Gong X."/>
        </authorList>
    </citation>
    <scope>NUCLEOTIDE SEQUENCE [LARGE SCALE GENOMIC DNA]</scope>
    <source>
        <strain evidence="1 2">2C-HV3</strain>
    </source>
</reference>
<evidence type="ECO:0000313" key="1">
    <source>
        <dbReference type="EMBL" id="MBD3148478.1"/>
    </source>
</evidence>
<protein>
    <submittedName>
        <fullName evidence="1">Uncharacterized protein</fullName>
    </submittedName>
</protein>
<accession>A0ABR8LIR2</accession>
<name>A0ABR8LIR2_9ACTN</name>
<dbReference type="Proteomes" id="UP000653231">
    <property type="component" value="Unassembled WGS sequence"/>
</dbReference>
<dbReference type="EMBL" id="JACXRZ010000054">
    <property type="protein sequence ID" value="MBD3148478.1"/>
    <property type="molecule type" value="Genomic_DNA"/>
</dbReference>
<comment type="caution">
    <text evidence="1">The sequence shown here is derived from an EMBL/GenBank/DDBJ whole genome shotgun (WGS) entry which is preliminary data.</text>
</comment>
<keyword evidence="2" id="KW-1185">Reference proteome</keyword>
<sequence length="60" mass="6743">MDSSPGRRHPNDDPSLSADELVRRRVAWFDAVLVLDDLADAEPRDQLIISRADEQVAARD</sequence>